<feature type="transmembrane region" description="Helical" evidence="5">
    <location>
        <begin position="67"/>
        <end position="87"/>
    </location>
</feature>
<keyword evidence="4 5" id="KW-0472">Membrane</keyword>
<evidence type="ECO:0000259" key="6">
    <source>
        <dbReference type="PROSITE" id="PS50262"/>
    </source>
</evidence>
<feature type="transmembrane region" description="Helical" evidence="5">
    <location>
        <begin position="152"/>
        <end position="178"/>
    </location>
</feature>
<dbReference type="PROSITE" id="PS00237">
    <property type="entry name" value="G_PROTEIN_RECEP_F1_1"/>
    <property type="match status" value="1"/>
</dbReference>
<reference evidence="7 8" key="2">
    <citation type="submission" date="2018-11" db="EMBL/GenBank/DDBJ databases">
        <authorList>
            <consortium name="Pathogen Informatics"/>
        </authorList>
    </citation>
    <scope>NUCLEOTIDE SEQUENCE [LARGE SCALE GENOMIC DNA]</scope>
</reference>
<dbReference type="InterPro" id="IPR017452">
    <property type="entry name" value="GPCR_Rhodpsn_7TM"/>
</dbReference>
<dbReference type="WBParaSite" id="GPUH_0001093201-mRNA-1">
    <property type="protein sequence ID" value="GPUH_0001093201-mRNA-1"/>
    <property type="gene ID" value="GPUH_0001093201"/>
</dbReference>
<keyword evidence="3 5" id="KW-1133">Transmembrane helix</keyword>
<evidence type="ECO:0000313" key="7">
    <source>
        <dbReference type="EMBL" id="VDN18090.1"/>
    </source>
</evidence>
<keyword evidence="8" id="KW-1185">Reference proteome</keyword>
<feature type="transmembrane region" description="Helical" evidence="5">
    <location>
        <begin position="30"/>
        <end position="55"/>
    </location>
</feature>
<feature type="transmembrane region" description="Helical" evidence="5">
    <location>
        <begin position="199"/>
        <end position="221"/>
    </location>
</feature>
<dbReference type="PROSITE" id="PS50262">
    <property type="entry name" value="G_PROTEIN_RECEP_F1_2"/>
    <property type="match status" value="1"/>
</dbReference>
<evidence type="ECO:0000256" key="4">
    <source>
        <dbReference type="ARBA" id="ARBA00023136"/>
    </source>
</evidence>
<dbReference type="SMART" id="SM01381">
    <property type="entry name" value="7TM_GPCR_Srsx"/>
    <property type="match status" value="1"/>
</dbReference>
<dbReference type="GO" id="GO:0004930">
    <property type="term" value="F:G protein-coupled receptor activity"/>
    <property type="evidence" value="ECO:0007669"/>
    <property type="project" value="InterPro"/>
</dbReference>
<dbReference type="InterPro" id="IPR047130">
    <property type="entry name" value="7TM_GPCR_Srsx_nematod"/>
</dbReference>
<evidence type="ECO:0000313" key="9">
    <source>
        <dbReference type="WBParaSite" id="GPUH_0001093201-mRNA-1"/>
    </source>
</evidence>
<comment type="subcellular location">
    <subcellularLocation>
        <location evidence="1">Membrane</location>
    </subcellularLocation>
</comment>
<evidence type="ECO:0000313" key="8">
    <source>
        <dbReference type="Proteomes" id="UP000271098"/>
    </source>
</evidence>
<dbReference type="AlphaFoldDB" id="A0A183DQC8"/>
<feature type="domain" description="G-protein coupled receptors family 1 profile" evidence="6">
    <location>
        <begin position="11"/>
        <end position="244"/>
    </location>
</feature>
<dbReference type="EMBL" id="UYRT01078231">
    <property type="protein sequence ID" value="VDN18090.1"/>
    <property type="molecule type" value="Genomic_DNA"/>
</dbReference>
<evidence type="ECO:0000256" key="3">
    <source>
        <dbReference type="ARBA" id="ARBA00022989"/>
    </source>
</evidence>
<proteinExistence type="predicted"/>
<name>A0A183DQC8_9BILA</name>
<feature type="transmembrane region" description="Helical" evidence="5">
    <location>
        <begin position="108"/>
        <end position="132"/>
    </location>
</feature>
<sequence length="244" mass="27693">MIPLIVLGIFGNVNIIVATIFHRNLHNQNAILIGIIAFFDLISCLMEGMDAALILTHHSRMPRKKCFHLIIIYLFVFNCELIILLYIAFNRFVAVCWPFRYQALHSKYYVIGVLFLASVFSIPFIIINAFLMDAEAVNPCDPPLALVPRLSFAWTSTCTVLQLLILILNIVIVIKLFCNSKFGNLKNQGFHRNRQRMTLTLTLMTALYAVSMVTATLLIFITKNLPISPTLQDSNNQNFPTLKS</sequence>
<dbReference type="SUPFAM" id="SSF81321">
    <property type="entry name" value="Family A G protein-coupled receptor-like"/>
    <property type="match status" value="1"/>
</dbReference>
<accession>A0A183DQC8</accession>
<dbReference type="OrthoDB" id="5865233at2759"/>
<dbReference type="Pfam" id="PF10320">
    <property type="entry name" value="7TM_GPCR_Srsx"/>
    <property type="match status" value="1"/>
</dbReference>
<dbReference type="Proteomes" id="UP000271098">
    <property type="component" value="Unassembled WGS sequence"/>
</dbReference>
<feature type="transmembrane region" description="Helical" evidence="5">
    <location>
        <begin position="6"/>
        <end position="23"/>
    </location>
</feature>
<dbReference type="Gene3D" id="1.20.1070.10">
    <property type="entry name" value="Rhodopsin 7-helix transmembrane proteins"/>
    <property type="match status" value="1"/>
</dbReference>
<dbReference type="GO" id="GO:0016020">
    <property type="term" value="C:membrane"/>
    <property type="evidence" value="ECO:0007669"/>
    <property type="project" value="UniProtKB-SubCell"/>
</dbReference>
<gene>
    <name evidence="7" type="ORF">GPUH_LOCUS10919</name>
</gene>
<dbReference type="PANTHER" id="PTHR23360">
    <property type="entry name" value="G-PROTEIN COUPLED RECEPTORS FAMILY 1 PROFILE DOMAIN-CONTAINING PROTEIN-RELATED"/>
    <property type="match status" value="1"/>
</dbReference>
<dbReference type="InterPro" id="IPR019424">
    <property type="entry name" value="7TM_GPCR_Srsx"/>
</dbReference>
<evidence type="ECO:0000256" key="1">
    <source>
        <dbReference type="ARBA" id="ARBA00004370"/>
    </source>
</evidence>
<dbReference type="PANTHER" id="PTHR23360:SF37">
    <property type="entry name" value="G-PROTEIN COUPLED RECEPTORS FAMILY 1 PROFILE DOMAIN-CONTAINING PROTEIN"/>
    <property type="match status" value="1"/>
</dbReference>
<organism evidence="9">
    <name type="scientific">Gongylonema pulchrum</name>
    <dbReference type="NCBI Taxonomy" id="637853"/>
    <lineage>
        <taxon>Eukaryota</taxon>
        <taxon>Metazoa</taxon>
        <taxon>Ecdysozoa</taxon>
        <taxon>Nematoda</taxon>
        <taxon>Chromadorea</taxon>
        <taxon>Rhabditida</taxon>
        <taxon>Spirurina</taxon>
        <taxon>Spiruromorpha</taxon>
        <taxon>Spiruroidea</taxon>
        <taxon>Gongylonematidae</taxon>
        <taxon>Gongylonema</taxon>
    </lineage>
</organism>
<evidence type="ECO:0000256" key="2">
    <source>
        <dbReference type="ARBA" id="ARBA00022692"/>
    </source>
</evidence>
<keyword evidence="2 5" id="KW-0812">Transmembrane</keyword>
<dbReference type="CDD" id="cd00637">
    <property type="entry name" value="7tm_classA_rhodopsin-like"/>
    <property type="match status" value="1"/>
</dbReference>
<evidence type="ECO:0000256" key="5">
    <source>
        <dbReference type="SAM" id="Phobius"/>
    </source>
</evidence>
<dbReference type="InterPro" id="IPR000276">
    <property type="entry name" value="GPCR_Rhodpsn"/>
</dbReference>
<protein>
    <submittedName>
        <fullName evidence="9">G_PROTEIN_RECEP_F1_2 domain-containing protein</fullName>
    </submittedName>
</protein>
<reference evidence="9" key="1">
    <citation type="submission" date="2016-06" db="UniProtKB">
        <authorList>
            <consortium name="WormBaseParasite"/>
        </authorList>
    </citation>
    <scope>IDENTIFICATION</scope>
</reference>